<dbReference type="EMBL" id="JANEYF010005225">
    <property type="protein sequence ID" value="KAJ8928843.1"/>
    <property type="molecule type" value="Genomic_DNA"/>
</dbReference>
<comment type="caution">
    <text evidence="1">The sequence shown here is derived from an EMBL/GenBank/DDBJ whole genome shotgun (WGS) entry which is preliminary data.</text>
</comment>
<proteinExistence type="predicted"/>
<dbReference type="Proteomes" id="UP001162156">
    <property type="component" value="Unassembled WGS sequence"/>
</dbReference>
<reference evidence="1" key="1">
    <citation type="journal article" date="2023" name="Insect Mol. Biol.">
        <title>Genome sequencing provides insights into the evolution of gene families encoding plant cell wall-degrading enzymes in longhorned beetles.</title>
        <authorList>
            <person name="Shin N.R."/>
            <person name="Okamura Y."/>
            <person name="Kirsch R."/>
            <person name="Pauchet Y."/>
        </authorList>
    </citation>
    <scope>NUCLEOTIDE SEQUENCE</scope>
    <source>
        <strain evidence="1">RBIC_L_NR</strain>
    </source>
</reference>
<evidence type="ECO:0000313" key="2">
    <source>
        <dbReference type="Proteomes" id="UP001162156"/>
    </source>
</evidence>
<protein>
    <submittedName>
        <fullName evidence="1">Uncharacterized protein</fullName>
    </submittedName>
</protein>
<organism evidence="1 2">
    <name type="scientific">Rhamnusium bicolor</name>
    <dbReference type="NCBI Taxonomy" id="1586634"/>
    <lineage>
        <taxon>Eukaryota</taxon>
        <taxon>Metazoa</taxon>
        <taxon>Ecdysozoa</taxon>
        <taxon>Arthropoda</taxon>
        <taxon>Hexapoda</taxon>
        <taxon>Insecta</taxon>
        <taxon>Pterygota</taxon>
        <taxon>Neoptera</taxon>
        <taxon>Endopterygota</taxon>
        <taxon>Coleoptera</taxon>
        <taxon>Polyphaga</taxon>
        <taxon>Cucujiformia</taxon>
        <taxon>Chrysomeloidea</taxon>
        <taxon>Cerambycidae</taxon>
        <taxon>Lepturinae</taxon>
        <taxon>Rhagiini</taxon>
        <taxon>Rhamnusium</taxon>
    </lineage>
</organism>
<accession>A0AAV8WQS2</accession>
<gene>
    <name evidence="1" type="ORF">NQ314_018528</name>
</gene>
<sequence>MYNINEDNFNCTAEYINGRKGECVENINLHGLQCVTILIGVFNKENGLPVMGVVNRPFIEKSNIT</sequence>
<dbReference type="Gene3D" id="3.30.540.10">
    <property type="entry name" value="Fructose-1,6-Bisphosphatase, subunit A, domain 1"/>
    <property type="match status" value="1"/>
</dbReference>
<dbReference type="AlphaFoldDB" id="A0AAV8WQS2"/>
<keyword evidence="2" id="KW-1185">Reference proteome</keyword>
<name>A0AAV8WQS2_9CUCU</name>
<evidence type="ECO:0000313" key="1">
    <source>
        <dbReference type="EMBL" id="KAJ8928843.1"/>
    </source>
</evidence>